<accession>A0ABT7SES5</accession>
<comment type="caution">
    <text evidence="2">The sequence shown here is derived from an EMBL/GenBank/DDBJ whole genome shotgun (WGS) entry which is preliminary data.</text>
</comment>
<dbReference type="Pfam" id="PF04577">
    <property type="entry name" value="Glyco_transf_61"/>
    <property type="match status" value="1"/>
</dbReference>
<sequence length="536" mass="58830">MVVIADSMSAALRDALATAFTGATTTVIVRREPEVDLPGATVHVATRTEQRALILAAVPAPDTIVDLSRRPNDKQGALRRLFGFLADGGVYLSADASTTDSDAMRAALEELAAAPEVPDELPVVRDADPVSEARERAFAVRSFARVGDDVVVVKQGDHLRKLRDWDADGVLTARLGTTWGATLLEEPAFTFEPTNTVTVYGEGLVDVARRSFDVPEMRVRVYEGATIAARQLVTLGDLVAPDSFRHPHQGRLHNGKVLAFSSPYVGRLQPDVPREPTGEVEGALFHLDTEYPNHFGHITTEVLARCWGWEHARALEPGLRPLVAVGPGQPGVAQFQLDLLAGVGIDMSDPVVIWPGQRLRVERLYAATPQFENPHHTHPRLADVWSRLADGLGRGPSPVANERVFISRRHAKRECLNREEIEAFFADAGYAVVYPEQYSYAEQCAIFSQARLLAGFGGSGMFGMMFARRARVVIISGDGYHANNEELMAATNGNELHYFWGTSVDRPARAYDHSVLNSDFTFDLDRFRTELSAAIR</sequence>
<reference evidence="2 3" key="1">
    <citation type="submission" date="2023-06" db="EMBL/GenBank/DDBJ databases">
        <title>Cellulomonas sp. MW4 Whole genome sequence.</title>
        <authorList>
            <person name="Park S."/>
        </authorList>
    </citation>
    <scope>NUCLEOTIDE SEQUENCE [LARGE SCALE GENOMIC DNA]</scope>
    <source>
        <strain evidence="2 3">MW4</strain>
    </source>
</reference>
<evidence type="ECO:0000313" key="2">
    <source>
        <dbReference type="EMBL" id="MDM7854039.1"/>
    </source>
</evidence>
<proteinExistence type="predicted"/>
<evidence type="ECO:0000259" key="1">
    <source>
        <dbReference type="Pfam" id="PF04577"/>
    </source>
</evidence>
<feature type="domain" description="Glycosyltransferase 61 catalytic" evidence="1">
    <location>
        <begin position="295"/>
        <end position="474"/>
    </location>
</feature>
<protein>
    <submittedName>
        <fullName evidence="2">Glycosyltransferase 61 family protein</fullName>
    </submittedName>
</protein>
<gene>
    <name evidence="2" type="ORF">QRT04_03770</name>
</gene>
<dbReference type="RefSeq" id="WP_289453603.1">
    <property type="nucleotide sequence ID" value="NZ_JAUCGQ010000001.1"/>
</dbReference>
<organism evidence="2 3">
    <name type="scientific">Cellulomonas alba</name>
    <dbReference type="NCBI Taxonomy" id="3053467"/>
    <lineage>
        <taxon>Bacteria</taxon>
        <taxon>Bacillati</taxon>
        <taxon>Actinomycetota</taxon>
        <taxon>Actinomycetes</taxon>
        <taxon>Micrococcales</taxon>
        <taxon>Cellulomonadaceae</taxon>
        <taxon>Cellulomonas</taxon>
    </lineage>
</organism>
<dbReference type="Proteomes" id="UP001529338">
    <property type="component" value="Unassembled WGS sequence"/>
</dbReference>
<evidence type="ECO:0000313" key="3">
    <source>
        <dbReference type="Proteomes" id="UP001529338"/>
    </source>
</evidence>
<name>A0ABT7SES5_9CELL</name>
<keyword evidence="3" id="KW-1185">Reference proteome</keyword>
<dbReference type="InterPro" id="IPR049625">
    <property type="entry name" value="Glyco_transf_61_cat"/>
</dbReference>
<dbReference type="EMBL" id="JAUCGQ010000001">
    <property type="protein sequence ID" value="MDM7854039.1"/>
    <property type="molecule type" value="Genomic_DNA"/>
</dbReference>